<dbReference type="EMBL" id="VLNR01000041">
    <property type="protein sequence ID" value="TSE06760.1"/>
    <property type="molecule type" value="Genomic_DNA"/>
</dbReference>
<name>A0A554VH55_9FLAO</name>
<keyword evidence="2" id="KW-0472">Membrane</keyword>
<evidence type="ECO:0000313" key="3">
    <source>
        <dbReference type="EMBL" id="TSE06760.1"/>
    </source>
</evidence>
<dbReference type="AlphaFoldDB" id="A0A554VH55"/>
<feature type="transmembrane region" description="Helical" evidence="2">
    <location>
        <begin position="21"/>
        <end position="39"/>
    </location>
</feature>
<protein>
    <submittedName>
        <fullName evidence="3">Uncharacterized protein</fullName>
    </submittedName>
</protein>
<dbReference type="RefSeq" id="WP_143917451.1">
    <property type="nucleotide sequence ID" value="NZ_CANMIK010000046.1"/>
</dbReference>
<evidence type="ECO:0000256" key="1">
    <source>
        <dbReference type="SAM" id="Coils"/>
    </source>
</evidence>
<reference evidence="3 4" key="1">
    <citation type="submission" date="2019-07" db="EMBL/GenBank/DDBJ databases">
        <title>The draft genome sequence of Aquimarina algiphila M91.</title>
        <authorList>
            <person name="Meng X."/>
        </authorList>
    </citation>
    <scope>NUCLEOTIDE SEQUENCE [LARGE SCALE GENOMIC DNA]</scope>
    <source>
        <strain evidence="3 4">M91</strain>
    </source>
</reference>
<keyword evidence="4" id="KW-1185">Reference proteome</keyword>
<dbReference type="OrthoDB" id="1091532at2"/>
<evidence type="ECO:0000313" key="4">
    <source>
        <dbReference type="Proteomes" id="UP000318833"/>
    </source>
</evidence>
<comment type="caution">
    <text evidence="3">The sequence shown here is derived from an EMBL/GenBank/DDBJ whole genome shotgun (WGS) entry which is preliminary data.</text>
</comment>
<evidence type="ECO:0000256" key="2">
    <source>
        <dbReference type="SAM" id="Phobius"/>
    </source>
</evidence>
<keyword evidence="1" id="KW-0175">Coiled coil</keyword>
<keyword evidence="2" id="KW-1133">Transmembrane helix</keyword>
<keyword evidence="2" id="KW-0812">Transmembrane</keyword>
<accession>A0A554VH55</accession>
<sequence length="845" mass="96903">METSSKKYRLAPLLLGKYHYLIPRILCFTFFFCFSVTTFCQDLGQIGKAKLFKLTGGVAANAIFYDGQSNREPFTYFLTGNINLNISGVYNIPFSFSYSNQEFRSSNPFSYNRLSIHPSYKWVTTHIGDVSMTFSPYTLSGHQFTGLGVDLTPGSRFKVSAMYGRLLKESEFNPDDPQSQPAYRRIGYGIKTSYDFEKFSIGAIFFKASDDKNSINTPVPIELELQPKENAVVSIEGRVKLFDKGEVNVEVASSTITEDTNAEGEAENSSVLSALVKTNATTQHYKAFNASFSYPVGQGTVGVGYEYIDPDYRTLGAYFFNNDLENITLNATQNLFENKVNIAFNAGLQRDDLDNTKSTQLQRVVSAVNLTYNASEKLSLSGGYSNFQSYTNIKDQFDFINEVSQIDNLDTLDFQQISQNANLNTNYILTDTETRKRNLNIALSFQNAVNKQGGRTVENGDSNFYNGSASYTFGYPIINLNISTAVNISYSTIGTDTGVTYGPIVSANKQFFDKKLRTTGSVSYNQSNNNGEKQGDVTNIRLGSSYTYLKKHNFNLNVLSQFRNSTTSSNDFTVTFGYNYILDKFNPRFKLPEREKKKKEKKKRVRKSKADEIIQFKYRDSLYRGTRAEINVQLEDLQNHSHFDHIPGYKKGELSMLRQIVADEKNKNEYRVKAFVFLKELYSYEDFLAGYNQLIFETLIELRRDMQRLDYAFEKAFVKAKIAVDNHSLHKRTEEERQNSAKALQERYKELQQNSNTALARLIGHRWTLPIIKSYNSLKKVENPDKFLRELMEQEKENIFRMKDKKEDDQKIELYIITQIIDFYLKKSLKYTDPDKFDLKYVEKN</sequence>
<feature type="coiled-coil region" evidence="1">
    <location>
        <begin position="734"/>
        <end position="761"/>
    </location>
</feature>
<proteinExistence type="predicted"/>
<dbReference type="SUPFAM" id="SSF56935">
    <property type="entry name" value="Porins"/>
    <property type="match status" value="1"/>
</dbReference>
<gene>
    <name evidence="3" type="ORF">FOF46_18260</name>
</gene>
<organism evidence="3 4">
    <name type="scientific">Aquimarina algiphila</name>
    <dbReference type="NCBI Taxonomy" id="2047982"/>
    <lineage>
        <taxon>Bacteria</taxon>
        <taxon>Pseudomonadati</taxon>
        <taxon>Bacteroidota</taxon>
        <taxon>Flavobacteriia</taxon>
        <taxon>Flavobacteriales</taxon>
        <taxon>Flavobacteriaceae</taxon>
        <taxon>Aquimarina</taxon>
    </lineage>
</organism>
<dbReference type="Proteomes" id="UP000318833">
    <property type="component" value="Unassembled WGS sequence"/>
</dbReference>